<organism evidence="6 7">
    <name type="scientific">Tribonema minus</name>
    <dbReference type="NCBI Taxonomy" id="303371"/>
    <lineage>
        <taxon>Eukaryota</taxon>
        <taxon>Sar</taxon>
        <taxon>Stramenopiles</taxon>
        <taxon>Ochrophyta</taxon>
        <taxon>PX clade</taxon>
        <taxon>Xanthophyceae</taxon>
        <taxon>Tribonematales</taxon>
        <taxon>Tribonemataceae</taxon>
        <taxon>Tribonema</taxon>
    </lineage>
</organism>
<keyword evidence="7" id="KW-1185">Reference proteome</keyword>
<keyword evidence="2 4" id="KW-0863">Zinc-finger</keyword>
<reference evidence="6" key="1">
    <citation type="submission" date="2021-02" db="EMBL/GenBank/DDBJ databases">
        <title>First Annotated Genome of the Yellow-green Alga Tribonema minus.</title>
        <authorList>
            <person name="Mahan K.M."/>
        </authorList>
    </citation>
    <scope>NUCLEOTIDE SEQUENCE</scope>
    <source>
        <strain evidence="6">UTEX B ZZ1240</strain>
    </source>
</reference>
<evidence type="ECO:0000259" key="5">
    <source>
        <dbReference type="PROSITE" id="PS50865"/>
    </source>
</evidence>
<dbReference type="SUPFAM" id="SSF144232">
    <property type="entry name" value="HIT/MYND zinc finger-like"/>
    <property type="match status" value="1"/>
</dbReference>
<dbReference type="EMBL" id="JAFCMP010000521">
    <property type="protein sequence ID" value="KAG5177853.1"/>
    <property type="molecule type" value="Genomic_DNA"/>
</dbReference>
<comment type="caution">
    <text evidence="6">The sequence shown here is derived from an EMBL/GenBank/DDBJ whole genome shotgun (WGS) entry which is preliminary data.</text>
</comment>
<dbReference type="GO" id="GO:0008270">
    <property type="term" value="F:zinc ion binding"/>
    <property type="evidence" value="ECO:0007669"/>
    <property type="project" value="UniProtKB-KW"/>
</dbReference>
<dbReference type="PROSITE" id="PS50865">
    <property type="entry name" value="ZF_MYND_2"/>
    <property type="match status" value="1"/>
</dbReference>
<keyword evidence="3" id="KW-0862">Zinc</keyword>
<name>A0A835YNP1_9STRA</name>
<feature type="domain" description="MYND-type" evidence="5">
    <location>
        <begin position="22"/>
        <end position="46"/>
    </location>
</feature>
<accession>A0A835YNP1</accession>
<dbReference type="Proteomes" id="UP000664859">
    <property type="component" value="Unassembled WGS sequence"/>
</dbReference>
<dbReference type="Pfam" id="PF01753">
    <property type="entry name" value="zf-MYND"/>
    <property type="match status" value="1"/>
</dbReference>
<evidence type="ECO:0000256" key="4">
    <source>
        <dbReference type="PROSITE-ProRule" id="PRU00134"/>
    </source>
</evidence>
<evidence type="ECO:0000256" key="2">
    <source>
        <dbReference type="ARBA" id="ARBA00022771"/>
    </source>
</evidence>
<proteinExistence type="predicted"/>
<evidence type="ECO:0000313" key="7">
    <source>
        <dbReference type="Proteomes" id="UP000664859"/>
    </source>
</evidence>
<evidence type="ECO:0000256" key="1">
    <source>
        <dbReference type="ARBA" id="ARBA00022723"/>
    </source>
</evidence>
<keyword evidence="1" id="KW-0479">Metal-binding</keyword>
<dbReference type="OrthoDB" id="496827at2759"/>
<dbReference type="AlphaFoldDB" id="A0A835YNP1"/>
<sequence length="211" mass="23584">MASLSRIKFERSASLPRGDVHSTCKGAYYCSRECQLADWKDHKAVCKQWSLSIQNKGPDGAADYRRFTDAVRTERIRMASEAMKLDSPGLLVETHTFMFDIQHVPTERTFRVERTHLLSLEARNSGVRECSLRALACSRSRRLALRVAPAALRAHGIVFPPPAEGMLAAHDIVRLVYAARMEDGATHIHTAPQYVEKSVTYIKVSGADSLD</sequence>
<gene>
    <name evidence="6" type="ORF">JKP88DRAFT_281665</name>
</gene>
<evidence type="ECO:0000313" key="6">
    <source>
        <dbReference type="EMBL" id="KAG5177853.1"/>
    </source>
</evidence>
<protein>
    <recommendedName>
        <fullName evidence="5">MYND-type domain-containing protein</fullName>
    </recommendedName>
</protein>
<dbReference type="Gene3D" id="6.10.140.2220">
    <property type="match status" value="1"/>
</dbReference>
<evidence type="ECO:0000256" key="3">
    <source>
        <dbReference type="ARBA" id="ARBA00022833"/>
    </source>
</evidence>
<dbReference type="InterPro" id="IPR002893">
    <property type="entry name" value="Znf_MYND"/>
</dbReference>